<feature type="compositionally biased region" description="Basic and acidic residues" evidence="1">
    <location>
        <begin position="1069"/>
        <end position="1083"/>
    </location>
</feature>
<feature type="region of interest" description="Disordered" evidence="1">
    <location>
        <begin position="983"/>
        <end position="1020"/>
    </location>
</feature>
<evidence type="ECO:0000313" key="4">
    <source>
        <dbReference type="Proteomes" id="UP000887568"/>
    </source>
</evidence>
<dbReference type="PROSITE" id="PS51783">
    <property type="entry name" value="PH_BEACH"/>
    <property type="match status" value="1"/>
</dbReference>
<dbReference type="GO" id="GO:0019901">
    <property type="term" value="F:protein kinase binding"/>
    <property type="evidence" value="ECO:0007669"/>
    <property type="project" value="TreeGrafter"/>
</dbReference>
<dbReference type="Gene3D" id="2.60.120.200">
    <property type="match status" value="1"/>
</dbReference>
<dbReference type="InterPro" id="IPR031570">
    <property type="entry name" value="NBEA/BDCP_DUF4704"/>
</dbReference>
<dbReference type="InterPro" id="IPR013320">
    <property type="entry name" value="ConA-like_dom_sf"/>
</dbReference>
<feature type="compositionally biased region" description="Basic and acidic residues" evidence="1">
    <location>
        <begin position="1579"/>
        <end position="1601"/>
    </location>
</feature>
<dbReference type="InterPro" id="IPR046852">
    <property type="entry name" value="Neurobeachin_a-sol"/>
</dbReference>
<dbReference type="SUPFAM" id="SSF49899">
    <property type="entry name" value="Concanavalin A-like lectins/glucanases"/>
    <property type="match status" value="1"/>
</dbReference>
<reference evidence="3" key="1">
    <citation type="submission" date="2022-11" db="UniProtKB">
        <authorList>
            <consortium name="EnsemblMetazoa"/>
        </authorList>
    </citation>
    <scope>IDENTIFICATION</scope>
</reference>
<feature type="compositionally biased region" description="Acidic residues" evidence="1">
    <location>
        <begin position="1050"/>
        <end position="1061"/>
    </location>
</feature>
<accession>A0A913ZVI4</accession>
<dbReference type="InterPro" id="IPR023362">
    <property type="entry name" value="PH-BEACH_dom"/>
</dbReference>
<dbReference type="FunFam" id="2.60.120.200:FF:000010">
    <property type="entry name" value="neurobeachin isoform X2"/>
    <property type="match status" value="1"/>
</dbReference>
<name>A0A913ZVI4_PATMI</name>
<protein>
    <recommendedName>
        <fullName evidence="2">BEACH-type PH domain-containing protein</fullName>
    </recommendedName>
</protein>
<dbReference type="Gene3D" id="2.30.29.30">
    <property type="entry name" value="Pleckstrin-homology domain (PH domain)/Phosphotyrosine-binding domain (PTB)"/>
    <property type="match status" value="1"/>
</dbReference>
<dbReference type="EnsemblMetazoa" id="XM_038199629.1">
    <property type="protein sequence ID" value="XP_038055557.1"/>
    <property type="gene ID" value="LOC119727646"/>
</dbReference>
<dbReference type="Pfam" id="PF20425">
    <property type="entry name" value="Neurobeachin"/>
    <property type="match status" value="1"/>
</dbReference>
<dbReference type="PANTHER" id="PTHR13743:SF162">
    <property type="entry name" value="NEUROBEACHIN"/>
    <property type="match status" value="1"/>
</dbReference>
<feature type="region of interest" description="Disordered" evidence="1">
    <location>
        <begin position="1765"/>
        <end position="1791"/>
    </location>
</feature>
<feature type="region of interest" description="Disordered" evidence="1">
    <location>
        <begin position="1037"/>
        <end position="1160"/>
    </location>
</feature>
<dbReference type="Pfam" id="PF06469">
    <property type="entry name" value="DUF1088"/>
    <property type="match status" value="1"/>
</dbReference>
<evidence type="ECO:0000313" key="3">
    <source>
        <dbReference type="EnsemblMetazoa" id="XP_038055557.1"/>
    </source>
</evidence>
<proteinExistence type="predicted"/>
<dbReference type="PANTHER" id="PTHR13743">
    <property type="entry name" value="BEIGE/BEACH-RELATED"/>
    <property type="match status" value="1"/>
</dbReference>
<feature type="compositionally biased region" description="Basic and acidic residues" evidence="1">
    <location>
        <begin position="1511"/>
        <end position="1540"/>
    </location>
</feature>
<dbReference type="InterPro" id="IPR050865">
    <property type="entry name" value="BEACH_Domain"/>
</dbReference>
<feature type="compositionally biased region" description="Low complexity" evidence="1">
    <location>
        <begin position="1765"/>
        <end position="1778"/>
    </location>
</feature>
<dbReference type="InterPro" id="IPR010508">
    <property type="entry name" value="NBEA-like_DUF1088"/>
</dbReference>
<dbReference type="RefSeq" id="XP_038055557.1">
    <property type="nucleotide sequence ID" value="XM_038199629.1"/>
</dbReference>
<evidence type="ECO:0000259" key="2">
    <source>
        <dbReference type="PROSITE" id="PS51783"/>
    </source>
</evidence>
<dbReference type="Proteomes" id="UP000887568">
    <property type="component" value="Unplaced"/>
</dbReference>
<sequence>MAAEAQAGDLPETKEDSKGVTPASPTVNMVNGSGTTKMKFGVLIGLIEVGEISNRDVVDTVLNLLVGGEFDLESNFVVEDPENVTHLLELIDHCEEKLQAEIWSMFVAILRKSVLNLQACTEVSLITKLVNKLQSCNEMLSDLLMEILGVIASYSISVKELKLIFSFLKGDTGLWPRYSVKLLQVLKQIPRKHGPDVFFSFSGKNGAAIAMPPMARWPYQNGFTFTTWFRLDPINPSIEKDKPYLYCFRTGKGIGYSGHFMGSCLVITAVKIKGKGFQHCIKHDFQPRKWNMVTVVHVYNRWRASEIRCYVNGELVSSGEMQWHVAASEPFDKCFLGSAPTADKERTFCGQMSSVYLFSEALTPHHVHAMYLLGPNYRSHFKFHSESDVSLSEHYKKILYDGKMTNSIVFLYSPAATESQLCLDSSPKGNPSYFVHSPHALMVQDVRAIVTHSIHSTLHSIGGIHMIFPLFTQLDYVQSATEEGQEDKINPEVCPLLLHLLCDLLKGSMSTQQQMVQGRGFVILGYLLQKASMKHMTETALELFLDLAKYYNGVPAGIQLLRHLVDHILFNPCLWIHTPVKTQISLYTFLSNEFVGQSTIYTNIRRVSTVLQLMHTLKYYYWVVNPEDRSGIGPKGLDGPRPNTEDLLTLRALILRITKQLILKEKSANDEELQIILNYLMTIHEDVNLKDVLQLLLSLMAENSNGMAVAFDRKNGVRVIYKLLASSDEIVRAMAIKVLALFLSRLPHKRKMDLMYAHNLYSLLGERLLLTSNSLSMIMYNCLFELLTEHVSLQVVTGSHIKPDKSYKVMNPGIFHVTARLLRQSAPSEAAVEVKKLFLSDMILLFNHSRENRRILLQCSVWQDWMIGLANIYPKTEEEKKITEMVYSLLRMLLHHAMKYEWGGWRVWVDTLSIIHSKVSFEEHKQELLKAFNQYQNSQGADGSGPPASISAAINAAQLENLYHEDSVSPLAAMTAGYGEQAGEGQAAEAAGEGQAAVGAGEEDKRKPDTEPEPEVVDGKHAVTEILEGLISDVVKIVDGNSAPEGQDTERDEADGSEETSPDVTTTPSEEKSPEEESSKDISDQSAVSIASSDSTATSSTASHPTPLAASQLPGAQGSQTGAHLPASNQWLPAAKPRQPEEDQASLSRQGSRFFSPGPHQAPYRIPEFCWSGMHQRMMSDLLFAIETDIQVWRSNNTRTVIDYVNAAENTIFVQNVTQMVSQIMDNLIYSSGGILPMLSSATSRSHEPDVIEPTQGLPLEVGISFINRIMNLVDVLVFASNQNFGELEVEKNMPRGGILRQCLRLTTFCAIRNVLECRFRTQPSPSSSHLSLSNIGLTEPTSPTARIQTLINATQPSARLQGKFPSVLKNIVENLAGPTSPIKDLGRLLQDMDVHRLRAVVYRDVEESKQAQFLALAIVYFISVLMVARYRDILDNEVGSSTPSSSRSRQNSLQRQQPSHASSSQSLASETPSENRGTQTVLTRLGKKVVAREAAVAKETASKPQVGKMVGKEAKITEESGEDKITEGKIKNDVAEKIEAPPTDTKPTPVIKPGTPPQRDSDTVPVKIEDAQTSDEQTAPKDIPDVDNRVVEGEEQKDLKEAEEDGELQKEKRIIQEEIAEDASIVSKEASQEQVEAEKESAEDKPEKASKEKTSEEDVQSKEIARDTDEETDARATERESPDGQGRGEGDAPSFHDVSKPNGRAVANGSAPSGSAQSSPDEGGAVGAVGGPLNTASISSMITASEKVEKLPLQTWPWTATAAAEAQENEQNGNQPNSIDDPQQPYPAMPFPMDHSVPTTGPGGVPANPNRPKNLDLENMATQSVNSFSDCYLGEGTVEERLTKALETAAPLLREIFIDFAPFLSKTLLGSHGQELLIEGLVSMKSSNSVIELVMMLCSQEWQNSIQKHAGLAFIELVNEGRIYSHATRDHLLRVANEAEFILSRHRAEDVQKHAEFESLCAQSGMECKEEEKMCDHLITAARRRDHIFANQLLQKTINILTNKHGAWGNVTNRPREFYRVDMWEDNTRRHRRLIRNPLGSTHPEATLMAAIEHGEDEDVIEKAKQALHSQLAAGRRFDSQTSEFEEDSSSLQDDKDVELETELEGPVVYSTPSSLVAPCVVAKGSLSITSSEMYFEVDEEDPAYKELDSKVSLCLQKK</sequence>
<dbReference type="SUPFAM" id="SSF48371">
    <property type="entry name" value="ARM repeat"/>
    <property type="match status" value="1"/>
</dbReference>
<keyword evidence="4" id="KW-1185">Reference proteome</keyword>
<dbReference type="Pfam" id="PF13385">
    <property type="entry name" value="Laminin_G_3"/>
    <property type="match status" value="1"/>
</dbReference>
<feature type="compositionally biased region" description="Basic and acidic residues" evidence="1">
    <location>
        <begin position="1560"/>
        <end position="1571"/>
    </location>
</feature>
<feature type="compositionally biased region" description="Low complexity" evidence="1">
    <location>
        <begin position="983"/>
        <end position="1000"/>
    </location>
</feature>
<feature type="compositionally biased region" description="Basic and acidic residues" evidence="1">
    <location>
        <begin position="1608"/>
        <end position="1617"/>
    </location>
</feature>
<dbReference type="GO" id="GO:0005829">
    <property type="term" value="C:cytosol"/>
    <property type="evidence" value="ECO:0007669"/>
    <property type="project" value="TreeGrafter"/>
</dbReference>
<feature type="compositionally biased region" description="Low complexity" evidence="1">
    <location>
        <begin position="1710"/>
        <end position="1721"/>
    </location>
</feature>
<organism evidence="3 4">
    <name type="scientific">Patiria miniata</name>
    <name type="common">Bat star</name>
    <name type="synonym">Asterina miniata</name>
    <dbReference type="NCBI Taxonomy" id="46514"/>
    <lineage>
        <taxon>Eukaryota</taxon>
        <taxon>Metazoa</taxon>
        <taxon>Echinodermata</taxon>
        <taxon>Eleutherozoa</taxon>
        <taxon>Asterozoa</taxon>
        <taxon>Asteroidea</taxon>
        <taxon>Valvatacea</taxon>
        <taxon>Valvatida</taxon>
        <taxon>Asterinidae</taxon>
        <taxon>Patiria</taxon>
    </lineage>
</organism>
<feature type="compositionally biased region" description="Polar residues" evidence="1">
    <location>
        <begin position="1117"/>
        <end position="1131"/>
    </location>
</feature>
<dbReference type="GO" id="GO:0008104">
    <property type="term" value="P:intracellular protein localization"/>
    <property type="evidence" value="ECO:0007669"/>
    <property type="project" value="TreeGrafter"/>
</dbReference>
<dbReference type="InterPro" id="IPR011993">
    <property type="entry name" value="PH-like_dom_sf"/>
</dbReference>
<dbReference type="InterPro" id="IPR016024">
    <property type="entry name" value="ARM-type_fold"/>
</dbReference>
<dbReference type="OMA" id="PMMMSGS"/>
<dbReference type="OrthoDB" id="26681at2759"/>
<feature type="domain" description="BEACH-type PH" evidence="2">
    <location>
        <begin position="2104"/>
        <end position="2160"/>
    </location>
</feature>
<feature type="region of interest" description="Disordered" evidence="1">
    <location>
        <begin position="1439"/>
        <end position="1731"/>
    </location>
</feature>
<dbReference type="GeneID" id="119727646"/>
<dbReference type="GO" id="GO:0016020">
    <property type="term" value="C:membrane"/>
    <property type="evidence" value="ECO:0007669"/>
    <property type="project" value="TreeGrafter"/>
</dbReference>
<feature type="compositionally biased region" description="Low complexity" evidence="1">
    <location>
        <begin position="1441"/>
        <end position="1475"/>
    </location>
</feature>
<dbReference type="Pfam" id="PF15787">
    <property type="entry name" value="DUF4704"/>
    <property type="match status" value="1"/>
</dbReference>
<feature type="compositionally biased region" description="Low complexity" evidence="1">
    <location>
        <begin position="1084"/>
        <end position="1111"/>
    </location>
</feature>
<evidence type="ECO:0000256" key="1">
    <source>
        <dbReference type="SAM" id="MobiDB-lite"/>
    </source>
</evidence>
<feature type="region of interest" description="Disordered" evidence="1">
    <location>
        <begin position="1"/>
        <end position="28"/>
    </location>
</feature>
<feature type="compositionally biased region" description="Basic and acidic residues" evidence="1">
    <location>
        <begin position="1637"/>
        <end position="1691"/>
    </location>
</feature>